<evidence type="ECO:0008006" key="4">
    <source>
        <dbReference type="Google" id="ProtNLM"/>
    </source>
</evidence>
<dbReference type="AlphaFoldDB" id="A0A1M5ZJZ5"/>
<organism evidence="2 3">
    <name type="scientific">Sporobacter termitidis DSM 10068</name>
    <dbReference type="NCBI Taxonomy" id="1123282"/>
    <lineage>
        <taxon>Bacteria</taxon>
        <taxon>Bacillati</taxon>
        <taxon>Bacillota</taxon>
        <taxon>Clostridia</taxon>
        <taxon>Eubacteriales</taxon>
        <taxon>Oscillospiraceae</taxon>
        <taxon>Sporobacter</taxon>
    </lineage>
</organism>
<dbReference type="EMBL" id="FQXV01000025">
    <property type="protein sequence ID" value="SHI24550.1"/>
    <property type="molecule type" value="Genomic_DNA"/>
</dbReference>
<evidence type="ECO:0000313" key="3">
    <source>
        <dbReference type="Proteomes" id="UP000183995"/>
    </source>
</evidence>
<dbReference type="Proteomes" id="UP000183995">
    <property type="component" value="Unassembled WGS sequence"/>
</dbReference>
<reference evidence="2 3" key="1">
    <citation type="submission" date="2016-11" db="EMBL/GenBank/DDBJ databases">
        <authorList>
            <person name="Jaros S."/>
            <person name="Januszkiewicz K."/>
            <person name="Wedrychowicz H."/>
        </authorList>
    </citation>
    <scope>NUCLEOTIDE SEQUENCE [LARGE SCALE GENOMIC DNA]</scope>
    <source>
        <strain evidence="2 3">DSM 10068</strain>
    </source>
</reference>
<feature type="region of interest" description="Disordered" evidence="1">
    <location>
        <begin position="1"/>
        <end position="42"/>
    </location>
</feature>
<keyword evidence="3" id="KW-1185">Reference proteome</keyword>
<proteinExistence type="predicted"/>
<sequence>MTAKQAATLIDYASGPVPSPTSSGAIDTSRPHVTGGGRVRPSRESVEAIYSDLEEQQEADERWAQVFDELIERCETDPDAKNVIEYGFRLNLSEEDVCKAMDLGKTTYYNYRAIVLAQAAVLAVRDGLMYY</sequence>
<protein>
    <recommendedName>
        <fullName evidence="4">Phage transcriptional regulator, ArpU family</fullName>
    </recommendedName>
</protein>
<evidence type="ECO:0000256" key="1">
    <source>
        <dbReference type="SAM" id="MobiDB-lite"/>
    </source>
</evidence>
<gene>
    <name evidence="2" type="ORF">SAMN02745823_03843</name>
</gene>
<evidence type="ECO:0000313" key="2">
    <source>
        <dbReference type="EMBL" id="SHI24550.1"/>
    </source>
</evidence>
<name>A0A1M5ZJZ5_9FIRM</name>
<accession>A0A1M5ZJZ5</accession>